<proteinExistence type="predicted"/>
<evidence type="ECO:0000313" key="2">
    <source>
        <dbReference type="Proteomes" id="UP000076661"/>
    </source>
</evidence>
<evidence type="ECO:0008006" key="3">
    <source>
        <dbReference type="Google" id="ProtNLM"/>
    </source>
</evidence>
<dbReference type="Proteomes" id="UP000076661">
    <property type="component" value="Unassembled WGS sequence"/>
</dbReference>
<reference evidence="1 2" key="1">
    <citation type="submission" date="2013-07" db="EMBL/GenBank/DDBJ databases">
        <title>Comparative Genomic and Metabolomic Analysis of Twelve Strains of Pseudoalteromonas luteoviolacea.</title>
        <authorList>
            <person name="Vynne N.G."/>
            <person name="Mansson M."/>
            <person name="Gram L."/>
        </authorList>
    </citation>
    <scope>NUCLEOTIDE SEQUENCE [LARGE SCALE GENOMIC DNA]</scope>
    <source>
        <strain evidence="1 2">S4060-1</strain>
    </source>
</reference>
<sequence>MMKSLVLLPIFFLLSACNISKEAPETAIPRVNTLFSENTFLPQPTIEESEIFLLSEQEQLKFMAHFNEEVSRGIRADKAVFNYLEQRLDQFTYDGETLTAQESLSRNEGNCISLAILTQAYANVAQVETTFREVGTIPVFRKDNNTILISNHFRTKLLAPKLTTSPNEIEIIRAGTVVDYFPAQDSFFIDTANYQDLVAKYYANKSVDALLDEQFDKSYSLLTKALNYTPYDPELINIAAVLHRRTGQQAQALEIFGYAKTHQLISQNLLANYLSLAKKQADHVLVEYLEASLDSNATTPFDKIQLAQRSAKKGNVNKAIRELKDVIVEAPYIPEPYFELARIYYAKGEIEMTERLLALAVEKSSDPEKRALFQAKRDAIPSNERKHTQ</sequence>
<dbReference type="EMBL" id="AUXX01000019">
    <property type="protein sequence ID" value="KZN65852.1"/>
    <property type="molecule type" value="Genomic_DNA"/>
</dbReference>
<name>A0A167M5R7_9GAMM</name>
<accession>A0A167M5R7</accession>
<protein>
    <recommendedName>
        <fullName evidence="3">Transglutaminase-like domain-containing protein</fullName>
    </recommendedName>
</protein>
<evidence type="ECO:0000313" key="1">
    <source>
        <dbReference type="EMBL" id="KZN65852.1"/>
    </source>
</evidence>
<dbReference type="InterPro" id="IPR011990">
    <property type="entry name" value="TPR-like_helical_dom_sf"/>
</dbReference>
<dbReference type="PATRIC" id="fig|1365257.3.peg.2829"/>
<dbReference type="Gene3D" id="1.25.40.10">
    <property type="entry name" value="Tetratricopeptide repeat domain"/>
    <property type="match status" value="1"/>
</dbReference>
<dbReference type="AlphaFoldDB" id="A0A167M5R7"/>
<dbReference type="PROSITE" id="PS51257">
    <property type="entry name" value="PROKAR_LIPOPROTEIN"/>
    <property type="match status" value="1"/>
</dbReference>
<dbReference type="SUPFAM" id="SSF48452">
    <property type="entry name" value="TPR-like"/>
    <property type="match status" value="1"/>
</dbReference>
<organism evidence="1 2">
    <name type="scientific">Pseudoalteromonas luteoviolacea S4060-1</name>
    <dbReference type="NCBI Taxonomy" id="1365257"/>
    <lineage>
        <taxon>Bacteria</taxon>
        <taxon>Pseudomonadati</taxon>
        <taxon>Pseudomonadota</taxon>
        <taxon>Gammaproteobacteria</taxon>
        <taxon>Alteromonadales</taxon>
        <taxon>Pseudoalteromonadaceae</taxon>
        <taxon>Pseudoalteromonas</taxon>
    </lineage>
</organism>
<comment type="caution">
    <text evidence="1">The sequence shown here is derived from an EMBL/GenBank/DDBJ whole genome shotgun (WGS) entry which is preliminary data.</text>
</comment>
<dbReference type="RefSeq" id="WP_081225504.1">
    <property type="nucleotide sequence ID" value="NZ_AUXX01000019.1"/>
</dbReference>
<gene>
    <name evidence="1" type="ORF">N478_20695</name>
</gene>